<feature type="transmembrane region" description="Helical" evidence="8">
    <location>
        <begin position="152"/>
        <end position="172"/>
    </location>
</feature>
<dbReference type="GO" id="GO:0016758">
    <property type="term" value="F:hexosyltransferase activity"/>
    <property type="evidence" value="ECO:0007669"/>
    <property type="project" value="InterPro"/>
</dbReference>
<comment type="subcellular location">
    <subcellularLocation>
        <location evidence="1">Cell membrane</location>
        <topology evidence="1">Multi-pass membrane protein</topology>
    </subcellularLocation>
</comment>
<dbReference type="AlphaFoldDB" id="A0A7W3W1G4"/>
<keyword evidence="2" id="KW-1003">Cell membrane</keyword>
<evidence type="ECO:0000256" key="7">
    <source>
        <dbReference type="ARBA" id="ARBA00024033"/>
    </source>
</evidence>
<feature type="transmembrane region" description="Helical" evidence="8">
    <location>
        <begin position="130"/>
        <end position="146"/>
    </location>
</feature>
<feature type="transmembrane region" description="Helical" evidence="8">
    <location>
        <begin position="208"/>
        <end position="227"/>
    </location>
</feature>
<evidence type="ECO:0000313" key="10">
    <source>
        <dbReference type="Proteomes" id="UP000526734"/>
    </source>
</evidence>
<evidence type="ECO:0000256" key="6">
    <source>
        <dbReference type="ARBA" id="ARBA00023136"/>
    </source>
</evidence>
<feature type="transmembrane region" description="Helical" evidence="8">
    <location>
        <begin position="181"/>
        <end position="202"/>
    </location>
</feature>
<dbReference type="InterPro" id="IPR018584">
    <property type="entry name" value="GT87"/>
</dbReference>
<keyword evidence="10" id="KW-1185">Reference proteome</keyword>
<gene>
    <name evidence="9" type="ORF">H4281_25780</name>
</gene>
<evidence type="ECO:0000256" key="2">
    <source>
        <dbReference type="ARBA" id="ARBA00022475"/>
    </source>
</evidence>
<dbReference type="EMBL" id="JACGZW010000009">
    <property type="protein sequence ID" value="MBB1156577.1"/>
    <property type="molecule type" value="Genomic_DNA"/>
</dbReference>
<feature type="transmembrane region" description="Helical" evidence="8">
    <location>
        <begin position="336"/>
        <end position="356"/>
    </location>
</feature>
<feature type="transmembrane region" description="Helical" evidence="8">
    <location>
        <begin position="272"/>
        <end position="291"/>
    </location>
</feature>
<comment type="caution">
    <text evidence="9">The sequence shown here is derived from an EMBL/GenBank/DDBJ whole genome shotgun (WGS) entry which is preliminary data.</text>
</comment>
<dbReference type="GO" id="GO:0005886">
    <property type="term" value="C:plasma membrane"/>
    <property type="evidence" value="ECO:0007669"/>
    <property type="project" value="UniProtKB-SubCell"/>
</dbReference>
<evidence type="ECO:0000313" key="9">
    <source>
        <dbReference type="EMBL" id="MBB1156577.1"/>
    </source>
</evidence>
<keyword evidence="6 8" id="KW-0472">Membrane</keyword>
<reference evidence="9 10" key="1">
    <citation type="submission" date="2020-08" db="EMBL/GenBank/DDBJ databases">
        <title>Amycolatopsis sp. nov. DR6-1 isolated from Dendrobium heterocarpum.</title>
        <authorList>
            <person name="Tedsree N."/>
            <person name="Kuncharoen N."/>
            <person name="Likhitwitayawuid K."/>
            <person name="Tanasupawat S."/>
        </authorList>
    </citation>
    <scope>NUCLEOTIDE SEQUENCE [LARGE SCALE GENOMIC DNA]</scope>
    <source>
        <strain evidence="9 10">DR6-1</strain>
    </source>
</reference>
<accession>A0A7W3W1G4</accession>
<comment type="similarity">
    <text evidence="7">Belongs to the glycosyltransferase 87 family.</text>
</comment>
<feature type="transmembrane region" description="Helical" evidence="8">
    <location>
        <begin position="303"/>
        <end position="329"/>
    </location>
</feature>
<organism evidence="9 10">
    <name type="scientific">Amycolatopsis dendrobii</name>
    <dbReference type="NCBI Taxonomy" id="2760662"/>
    <lineage>
        <taxon>Bacteria</taxon>
        <taxon>Bacillati</taxon>
        <taxon>Actinomycetota</taxon>
        <taxon>Actinomycetes</taxon>
        <taxon>Pseudonocardiales</taxon>
        <taxon>Pseudonocardiaceae</taxon>
        <taxon>Amycolatopsis</taxon>
    </lineage>
</organism>
<evidence type="ECO:0000256" key="8">
    <source>
        <dbReference type="SAM" id="Phobius"/>
    </source>
</evidence>
<keyword evidence="3" id="KW-0808">Transferase</keyword>
<sequence>MTSIRPPAVALRRWLDDAGTRRPAVFALVLASVAVAVAILWLVCTMWPLDLEIYRSGARALAQGEDVYGPLPPTRAGLILPFIYPPFAAVVFLIFAAMPLPLGAMLMLAVSLTCLCGTVYVVVRPHARRRTALLAALVIGAGSLAFEPVRETLWFGQINLLLMALVVIDCLGPRTRLPRGVLLGLAAAMKITPAGFLLFFLLKKDFRAALTTVVTFVLAGAAGFVIAPEASMKYWFGGGLTGASGMSGSIFATNQTIQGAVHRFGLSETPTLILVAVLTLAALALTVPAMLRADPPMAFLLNTAAILVCSPISWSHHWVWIVPAIVLFAARAHTRIAVAGLAAVAAIFVIAPHSWLPKNGYLELSWGPVEHVIGNSYLLLALGFLGWQCYSTRRQTAAV</sequence>
<evidence type="ECO:0000256" key="1">
    <source>
        <dbReference type="ARBA" id="ARBA00004651"/>
    </source>
</evidence>
<keyword evidence="4 8" id="KW-0812">Transmembrane</keyword>
<feature type="transmembrane region" description="Helical" evidence="8">
    <location>
        <begin position="24"/>
        <end position="49"/>
    </location>
</feature>
<proteinExistence type="inferred from homology"/>
<feature type="transmembrane region" description="Helical" evidence="8">
    <location>
        <begin position="78"/>
        <end position="98"/>
    </location>
</feature>
<evidence type="ECO:0000256" key="4">
    <source>
        <dbReference type="ARBA" id="ARBA00022692"/>
    </source>
</evidence>
<dbReference type="Proteomes" id="UP000526734">
    <property type="component" value="Unassembled WGS sequence"/>
</dbReference>
<name>A0A7W3W1G4_9PSEU</name>
<dbReference type="Pfam" id="PF09594">
    <property type="entry name" value="GT87"/>
    <property type="match status" value="1"/>
</dbReference>
<evidence type="ECO:0000256" key="3">
    <source>
        <dbReference type="ARBA" id="ARBA00022679"/>
    </source>
</evidence>
<keyword evidence="5 8" id="KW-1133">Transmembrane helix</keyword>
<feature type="transmembrane region" description="Helical" evidence="8">
    <location>
        <begin position="104"/>
        <end position="123"/>
    </location>
</feature>
<evidence type="ECO:0000256" key="5">
    <source>
        <dbReference type="ARBA" id="ARBA00022989"/>
    </source>
</evidence>
<protein>
    <submittedName>
        <fullName evidence="9">DUF2029 domain-containing protein</fullName>
    </submittedName>
</protein>
<dbReference type="RefSeq" id="WP_182893520.1">
    <property type="nucleotide sequence ID" value="NZ_JACGZW010000009.1"/>
</dbReference>